<protein>
    <submittedName>
        <fullName evidence="2">Stp1/IreP family PP2C-type Ser/Thr phosphatase</fullName>
    </submittedName>
</protein>
<evidence type="ECO:0000259" key="1">
    <source>
        <dbReference type="PROSITE" id="PS51746"/>
    </source>
</evidence>
<keyword evidence="3" id="KW-1185">Reference proteome</keyword>
<dbReference type="SMART" id="SM00331">
    <property type="entry name" value="PP2C_SIG"/>
    <property type="match status" value="1"/>
</dbReference>
<dbReference type="InterPro" id="IPR015655">
    <property type="entry name" value="PP2C"/>
</dbReference>
<sequence>MMQAYALTDTGRVRSMNQDYIYASPETVGSLPTLFLVSDGMGGHQAGDYASRYAVENLVVYLTRKKEGAPVPLLSEGIREINTGLYSESLNREELNGMGCTLVAAVVDDGILYAANIGDSRLYLIHENEIRQVTKDHSYVEEMVALGKMVRGSADYNRRKNIITRALGIGKTVEADFFEVELEPGDYILLCSDGLTNMVSDERIRAVVAGSGTLKEKARRLICEANEGGGMDNIAVVLVEPEEGGTGPC</sequence>
<accession>A0ABQ0AXV7</accession>
<dbReference type="InterPro" id="IPR036457">
    <property type="entry name" value="PPM-type-like_dom_sf"/>
</dbReference>
<dbReference type="SMART" id="SM00332">
    <property type="entry name" value="PP2Cc"/>
    <property type="match status" value="1"/>
</dbReference>
<dbReference type="PROSITE" id="PS51746">
    <property type="entry name" value="PPM_2"/>
    <property type="match status" value="1"/>
</dbReference>
<dbReference type="NCBIfam" id="NF033484">
    <property type="entry name" value="Stp1_PP2C_phos"/>
    <property type="match status" value="1"/>
</dbReference>
<dbReference type="Proteomes" id="UP001600894">
    <property type="component" value="Unassembled WGS sequence"/>
</dbReference>
<dbReference type="InterPro" id="IPR001932">
    <property type="entry name" value="PPM-type_phosphatase-like_dom"/>
</dbReference>
<evidence type="ECO:0000313" key="3">
    <source>
        <dbReference type="Proteomes" id="UP001600894"/>
    </source>
</evidence>
<organism evidence="2 3">
    <name type="scientific">Enterocloster alcoholdehydrogenati</name>
    <dbReference type="NCBI Taxonomy" id="2547410"/>
    <lineage>
        <taxon>Bacteria</taxon>
        <taxon>Bacillati</taxon>
        <taxon>Bacillota</taxon>
        <taxon>Clostridia</taxon>
        <taxon>Lachnospirales</taxon>
        <taxon>Lachnospiraceae</taxon>
        <taxon>Enterocloster</taxon>
    </lineage>
</organism>
<dbReference type="Pfam" id="PF13672">
    <property type="entry name" value="PP2C_2"/>
    <property type="match status" value="1"/>
</dbReference>
<feature type="domain" description="PPM-type phosphatase" evidence="1">
    <location>
        <begin position="3"/>
        <end position="241"/>
    </location>
</feature>
<name>A0ABQ0AXV7_9FIRM</name>
<dbReference type="EMBL" id="BAABXL010000001">
    <property type="protein sequence ID" value="GAA6268866.1"/>
    <property type="molecule type" value="Genomic_DNA"/>
</dbReference>
<dbReference type="PANTHER" id="PTHR47992">
    <property type="entry name" value="PROTEIN PHOSPHATASE"/>
    <property type="match status" value="1"/>
</dbReference>
<dbReference type="CDD" id="cd00143">
    <property type="entry name" value="PP2Cc"/>
    <property type="match status" value="1"/>
</dbReference>
<proteinExistence type="predicted"/>
<dbReference type="Gene3D" id="3.60.40.10">
    <property type="entry name" value="PPM-type phosphatase domain"/>
    <property type="match status" value="1"/>
</dbReference>
<gene>
    <name evidence="2" type="ORF">F130042H8_19260</name>
</gene>
<evidence type="ECO:0000313" key="2">
    <source>
        <dbReference type="EMBL" id="GAA6268866.1"/>
    </source>
</evidence>
<reference evidence="2 3" key="1">
    <citation type="submission" date="2024-04" db="EMBL/GenBank/DDBJ databases">
        <title>Defined microbial consortia suppress multidrug-resistant proinflammatory Enterobacteriaceae via ecological control.</title>
        <authorList>
            <person name="Furuichi M."/>
            <person name="Kawaguchi T."/>
            <person name="Pust M."/>
            <person name="Yasuma K."/>
            <person name="Plichta D."/>
            <person name="Hasegawa N."/>
            <person name="Ohya T."/>
            <person name="Bhattarai S."/>
            <person name="Sasajima S."/>
            <person name="Aoto Y."/>
            <person name="Tuganbaev T."/>
            <person name="Yaginuma M."/>
            <person name="Ueda M."/>
            <person name="Okahashi N."/>
            <person name="Amafuji K."/>
            <person name="Kiridooshi Y."/>
            <person name="Sugita K."/>
            <person name="Strazar M."/>
            <person name="Skelly A."/>
            <person name="Suda W."/>
            <person name="Hattori M."/>
            <person name="Nakamoto N."/>
            <person name="Caballero S."/>
            <person name="Norman J."/>
            <person name="Olle B."/>
            <person name="Tanoue T."/>
            <person name="Arita M."/>
            <person name="Bucci V."/>
            <person name="Atarashi K."/>
            <person name="Xavier R."/>
            <person name="Honda K."/>
        </authorList>
    </citation>
    <scope>NUCLEOTIDE SEQUENCE [LARGE SCALE GENOMIC DNA]</scope>
    <source>
        <strain evidence="3">f13</strain>
    </source>
</reference>
<dbReference type="SUPFAM" id="SSF81606">
    <property type="entry name" value="PP2C-like"/>
    <property type="match status" value="1"/>
</dbReference>
<comment type="caution">
    <text evidence="2">The sequence shown here is derived from an EMBL/GenBank/DDBJ whole genome shotgun (WGS) entry which is preliminary data.</text>
</comment>